<proteinExistence type="predicted"/>
<dbReference type="AlphaFoldDB" id="A0A436ZSB1"/>
<protein>
    <recommendedName>
        <fullName evidence="1">F-box domain-containing protein</fullName>
    </recommendedName>
</protein>
<sequence length="343" mass="39234">MPSICSLPTEILLQIFSDEEISTADLFSCARTCQLFNGIASQCKISYNFRVDHPSQSTWKLLQHLQHLIRNPKVGERFRSVNITWHRRRPCKPKTWALRWKWNEEEQQEITCICKKWGISDVTEHIRKGWNSEALVPLLLCFTPKLESLDYGEPVLSMMYPSPTPREGLSNLRNFSHSGGLDDGHWPGKYLSKVMLLPQLEKLAIQDCPPKVGTGYRSNEDLTELRFPADKKSSIKSLGLICCDFDKDEADELAKFTGSLTSLNHARCGPDGDLIADLFLRTNGSLAKDRITATYNPRFFEQEDLGPDEMPINYTFRCDYSDSEAYEEDMEECEAEDDGDDEE</sequence>
<dbReference type="SUPFAM" id="SSF81383">
    <property type="entry name" value="F-box domain"/>
    <property type="match status" value="1"/>
</dbReference>
<gene>
    <name evidence="2" type="ORF">DFL_009667</name>
</gene>
<name>A0A436ZSB1_ARTFL</name>
<dbReference type="InterPro" id="IPR001810">
    <property type="entry name" value="F-box_dom"/>
</dbReference>
<comment type="caution">
    <text evidence="2">The sequence shown here is derived from an EMBL/GenBank/DDBJ whole genome shotgun (WGS) entry which is preliminary data.</text>
</comment>
<keyword evidence="3" id="KW-1185">Reference proteome</keyword>
<dbReference type="EMBL" id="SAEB01000012">
    <property type="protein sequence ID" value="RVD81820.1"/>
    <property type="molecule type" value="Genomic_DNA"/>
</dbReference>
<dbReference type="InterPro" id="IPR036047">
    <property type="entry name" value="F-box-like_dom_sf"/>
</dbReference>
<reference evidence="2 3" key="1">
    <citation type="submission" date="2019-01" db="EMBL/GenBank/DDBJ databases">
        <title>Intercellular communication is required for trap formation in the nematode-trapping fungus Duddingtonia flagrans.</title>
        <authorList>
            <person name="Youssar L."/>
            <person name="Wernet V."/>
            <person name="Hensel N."/>
            <person name="Hildebrandt H.-G."/>
            <person name="Fischer R."/>
        </authorList>
    </citation>
    <scope>NUCLEOTIDE SEQUENCE [LARGE SCALE GENOMIC DNA]</scope>
    <source>
        <strain evidence="2 3">CBS H-5679</strain>
    </source>
</reference>
<evidence type="ECO:0000313" key="2">
    <source>
        <dbReference type="EMBL" id="RVD81820.1"/>
    </source>
</evidence>
<dbReference type="VEuPathDB" id="FungiDB:DFL_009667"/>
<dbReference type="Proteomes" id="UP000283090">
    <property type="component" value="Unassembled WGS sequence"/>
</dbReference>
<dbReference type="GeneID" id="93591978"/>
<dbReference type="RefSeq" id="XP_067487364.1">
    <property type="nucleotide sequence ID" value="XM_067639590.1"/>
</dbReference>
<evidence type="ECO:0000313" key="3">
    <source>
        <dbReference type="Proteomes" id="UP000283090"/>
    </source>
</evidence>
<dbReference type="Pfam" id="PF12937">
    <property type="entry name" value="F-box-like"/>
    <property type="match status" value="1"/>
</dbReference>
<evidence type="ECO:0000259" key="1">
    <source>
        <dbReference type="Pfam" id="PF12937"/>
    </source>
</evidence>
<accession>A0A436ZSB1</accession>
<dbReference type="OrthoDB" id="5301707at2759"/>
<feature type="domain" description="F-box" evidence="1">
    <location>
        <begin position="4"/>
        <end position="42"/>
    </location>
</feature>
<organism evidence="2 3">
    <name type="scientific">Arthrobotrys flagrans</name>
    <name type="common">Nematode-trapping fungus</name>
    <name type="synonym">Trichothecium flagrans</name>
    <dbReference type="NCBI Taxonomy" id="97331"/>
    <lineage>
        <taxon>Eukaryota</taxon>
        <taxon>Fungi</taxon>
        <taxon>Dikarya</taxon>
        <taxon>Ascomycota</taxon>
        <taxon>Pezizomycotina</taxon>
        <taxon>Orbiliomycetes</taxon>
        <taxon>Orbiliales</taxon>
        <taxon>Orbiliaceae</taxon>
        <taxon>Arthrobotrys</taxon>
    </lineage>
</organism>
<dbReference type="CDD" id="cd09917">
    <property type="entry name" value="F-box_SF"/>
    <property type="match status" value="1"/>
</dbReference>